<feature type="coiled-coil region" evidence="1">
    <location>
        <begin position="88"/>
        <end position="122"/>
    </location>
</feature>
<gene>
    <name evidence="3" type="ORF">CALVIDRAFT_568325</name>
</gene>
<dbReference type="AlphaFoldDB" id="A0A167H6C5"/>
<dbReference type="STRING" id="1330018.A0A167H6C5"/>
<evidence type="ECO:0000313" key="4">
    <source>
        <dbReference type="Proteomes" id="UP000076738"/>
    </source>
</evidence>
<feature type="non-terminal residue" evidence="3">
    <location>
        <position position="197"/>
    </location>
</feature>
<reference evidence="3 4" key="1">
    <citation type="journal article" date="2016" name="Mol. Biol. Evol.">
        <title>Comparative Genomics of Early-Diverging Mushroom-Forming Fungi Provides Insights into the Origins of Lignocellulose Decay Capabilities.</title>
        <authorList>
            <person name="Nagy L.G."/>
            <person name="Riley R."/>
            <person name="Tritt A."/>
            <person name="Adam C."/>
            <person name="Daum C."/>
            <person name="Floudas D."/>
            <person name="Sun H."/>
            <person name="Yadav J.S."/>
            <person name="Pangilinan J."/>
            <person name="Larsson K.H."/>
            <person name="Matsuura K."/>
            <person name="Barry K."/>
            <person name="Labutti K."/>
            <person name="Kuo R."/>
            <person name="Ohm R.A."/>
            <person name="Bhattacharya S.S."/>
            <person name="Shirouzu T."/>
            <person name="Yoshinaga Y."/>
            <person name="Martin F.M."/>
            <person name="Grigoriev I.V."/>
            <person name="Hibbett D.S."/>
        </authorList>
    </citation>
    <scope>NUCLEOTIDE SEQUENCE [LARGE SCALE GENOMIC DNA]</scope>
    <source>
        <strain evidence="3 4">TUFC12733</strain>
    </source>
</reference>
<evidence type="ECO:0000256" key="1">
    <source>
        <dbReference type="SAM" id="Coils"/>
    </source>
</evidence>
<feature type="compositionally biased region" description="Low complexity" evidence="2">
    <location>
        <begin position="31"/>
        <end position="40"/>
    </location>
</feature>
<keyword evidence="4" id="KW-1185">Reference proteome</keyword>
<proteinExistence type="predicted"/>
<sequence length="197" mass="21947">MPAQEKKGAKGKGGGQKRMGKGGKKDKENEPVLLEEVPLADVPPSPTQPLLLLSDPNSLSLACSLSLSIGHGFDETPAVGWKPIRDQMADKEREVIELQARLQQLKGQLHKTEKKLKHEKAKMKTVLVAPELIPKPNGQAGRREGYNLQKAMGLEDQHEFYHEVLRQVRHIGIKYNVDDGVKMLHIPETTLAKVFKE</sequence>
<keyword evidence="1" id="KW-0175">Coiled coil</keyword>
<protein>
    <submittedName>
        <fullName evidence="3">Uncharacterized protein</fullName>
    </submittedName>
</protein>
<feature type="region of interest" description="Disordered" evidence="2">
    <location>
        <begin position="1"/>
        <end position="43"/>
    </location>
</feature>
<accession>A0A167H6C5</accession>
<dbReference type="EMBL" id="KV417325">
    <property type="protein sequence ID" value="KZO91284.1"/>
    <property type="molecule type" value="Genomic_DNA"/>
</dbReference>
<evidence type="ECO:0000256" key="2">
    <source>
        <dbReference type="SAM" id="MobiDB-lite"/>
    </source>
</evidence>
<name>A0A167H6C5_CALVF</name>
<evidence type="ECO:0000313" key="3">
    <source>
        <dbReference type="EMBL" id="KZO91284.1"/>
    </source>
</evidence>
<dbReference type="OrthoDB" id="3271097at2759"/>
<organism evidence="3 4">
    <name type="scientific">Calocera viscosa (strain TUFC12733)</name>
    <dbReference type="NCBI Taxonomy" id="1330018"/>
    <lineage>
        <taxon>Eukaryota</taxon>
        <taxon>Fungi</taxon>
        <taxon>Dikarya</taxon>
        <taxon>Basidiomycota</taxon>
        <taxon>Agaricomycotina</taxon>
        <taxon>Dacrymycetes</taxon>
        <taxon>Dacrymycetales</taxon>
        <taxon>Dacrymycetaceae</taxon>
        <taxon>Calocera</taxon>
    </lineage>
</organism>
<dbReference type="Proteomes" id="UP000076738">
    <property type="component" value="Unassembled WGS sequence"/>
</dbReference>